<evidence type="ECO:0000259" key="1">
    <source>
        <dbReference type="Pfam" id="PF01551"/>
    </source>
</evidence>
<dbReference type="InterPro" id="IPR016047">
    <property type="entry name" value="M23ase_b-sheet_dom"/>
</dbReference>
<protein>
    <submittedName>
        <fullName evidence="2">M23 family metallopeptidase</fullName>
    </submittedName>
</protein>
<dbReference type="GO" id="GO:0004222">
    <property type="term" value="F:metalloendopeptidase activity"/>
    <property type="evidence" value="ECO:0007669"/>
    <property type="project" value="TreeGrafter"/>
</dbReference>
<dbReference type="CDD" id="cd12797">
    <property type="entry name" value="M23_peptidase"/>
    <property type="match status" value="1"/>
</dbReference>
<reference evidence="2 3" key="1">
    <citation type="submission" date="2019-12" db="EMBL/GenBank/DDBJ databases">
        <title>the WGS of Blastococcus saxobsidens 67B17.</title>
        <authorList>
            <person name="Jiang Z."/>
        </authorList>
    </citation>
    <scope>NUCLEOTIDE SEQUENCE [LARGE SCALE GENOMIC DNA]</scope>
    <source>
        <strain evidence="2 3">67B17</strain>
    </source>
</reference>
<evidence type="ECO:0000313" key="3">
    <source>
        <dbReference type="Proteomes" id="UP000479241"/>
    </source>
</evidence>
<dbReference type="AlphaFoldDB" id="A0A6L9W263"/>
<name>A0A6L9W263_9ACTN</name>
<sequence>MWFAALVAGALVAGVPGMFGDRTPAVSASAADYGLGESTEVSFSGGLEDADARRGITEAEAQARLGELAASRAARQPKTALPVRGTLTTCFCMRWGSMHYGLDLAAPLGTPILAATDGVVIRAGRASGYGNAVYIQDPDGNVHIYGHMRYYSVSEGDLVTAGDQIAKVGNEGQSTGPHLHYELHRGGMDGRPIDPAKYLAERGVEV</sequence>
<dbReference type="PANTHER" id="PTHR21666">
    <property type="entry name" value="PEPTIDASE-RELATED"/>
    <property type="match status" value="1"/>
</dbReference>
<feature type="domain" description="M23ase beta-sheet core" evidence="1">
    <location>
        <begin position="98"/>
        <end position="195"/>
    </location>
</feature>
<evidence type="ECO:0000313" key="2">
    <source>
        <dbReference type="EMBL" id="NEK86167.1"/>
    </source>
</evidence>
<dbReference type="Gene3D" id="2.70.70.10">
    <property type="entry name" value="Glucose Permease (Domain IIA)"/>
    <property type="match status" value="1"/>
</dbReference>
<comment type="caution">
    <text evidence="2">The sequence shown here is derived from an EMBL/GenBank/DDBJ whole genome shotgun (WGS) entry which is preliminary data.</text>
</comment>
<dbReference type="InterPro" id="IPR011055">
    <property type="entry name" value="Dup_hybrid_motif"/>
</dbReference>
<dbReference type="EMBL" id="JAAGWG010000013">
    <property type="protein sequence ID" value="NEK86167.1"/>
    <property type="molecule type" value="Genomic_DNA"/>
</dbReference>
<dbReference type="InterPro" id="IPR050570">
    <property type="entry name" value="Cell_wall_metabolism_enzyme"/>
</dbReference>
<organism evidence="2 3">
    <name type="scientific">Blastococcus saxobsidens</name>
    <dbReference type="NCBI Taxonomy" id="138336"/>
    <lineage>
        <taxon>Bacteria</taxon>
        <taxon>Bacillati</taxon>
        <taxon>Actinomycetota</taxon>
        <taxon>Actinomycetes</taxon>
        <taxon>Geodermatophilales</taxon>
        <taxon>Geodermatophilaceae</taxon>
        <taxon>Blastococcus</taxon>
    </lineage>
</organism>
<dbReference type="PANTHER" id="PTHR21666:SF270">
    <property type="entry name" value="MUREIN HYDROLASE ACTIVATOR ENVC"/>
    <property type="match status" value="1"/>
</dbReference>
<proteinExistence type="predicted"/>
<dbReference type="SUPFAM" id="SSF51261">
    <property type="entry name" value="Duplicated hybrid motif"/>
    <property type="match status" value="1"/>
</dbReference>
<gene>
    <name evidence="2" type="ORF">GCU60_10405</name>
</gene>
<dbReference type="Proteomes" id="UP000479241">
    <property type="component" value="Unassembled WGS sequence"/>
</dbReference>
<accession>A0A6L9W263</accession>
<dbReference type="Pfam" id="PF01551">
    <property type="entry name" value="Peptidase_M23"/>
    <property type="match status" value="1"/>
</dbReference>